<reference evidence="2" key="1">
    <citation type="submission" date="2014-04" db="EMBL/GenBank/DDBJ databases">
        <title>Evolutionary Origins and Diversification of the Mycorrhizal Mutualists.</title>
        <authorList>
            <consortium name="DOE Joint Genome Institute"/>
            <consortium name="Mycorrhizal Genomics Consortium"/>
            <person name="Kohler A."/>
            <person name="Kuo A."/>
            <person name="Nagy L.G."/>
            <person name="Floudas D."/>
            <person name="Copeland A."/>
            <person name="Barry K.W."/>
            <person name="Cichocki N."/>
            <person name="Veneault-Fourrey C."/>
            <person name="LaButti K."/>
            <person name="Lindquist E.A."/>
            <person name="Lipzen A."/>
            <person name="Lundell T."/>
            <person name="Morin E."/>
            <person name="Murat C."/>
            <person name="Riley R."/>
            <person name="Ohm R."/>
            <person name="Sun H."/>
            <person name="Tunlid A."/>
            <person name="Henrissat B."/>
            <person name="Grigoriev I.V."/>
            <person name="Hibbett D.S."/>
            <person name="Martin F."/>
        </authorList>
    </citation>
    <scope>NUCLEOTIDE SEQUENCE [LARGE SCALE GENOMIC DNA]</scope>
    <source>
        <strain evidence="2">FD-334 SS-4</strain>
    </source>
</reference>
<sequence>MASETRVLRVPTDAYKGQNGFIRNSFTEPAQITQPHEKQPAIEAHRRAMFILNHKKREVPSFEAMKAIVEQPNKLLGIQEAIETTKENHLADLQKLYTQHADEYHEEAINRYLSNDESWYQPDSVNDPSSAKLQGLLYTGLLKDVPLEAQWRNDYEQLKYAYVKQMLALQKEKRDTEIQLEIERKEWEKTFPISKEDFYKKGRDVQLRAARFLAASSEHERERMLSTYGWAWRQVAPLQVVFRNDERFAADIMGMVVADNTVGDPRKARG</sequence>
<protein>
    <submittedName>
        <fullName evidence="1">Uncharacterized protein</fullName>
    </submittedName>
</protein>
<dbReference type="AlphaFoldDB" id="A0A0D2LSA5"/>
<dbReference type="OrthoDB" id="3058840at2759"/>
<accession>A0A0D2LSA5</accession>
<name>A0A0D2LSA5_HYPSF</name>
<evidence type="ECO:0000313" key="2">
    <source>
        <dbReference type="Proteomes" id="UP000054270"/>
    </source>
</evidence>
<organism evidence="1 2">
    <name type="scientific">Hypholoma sublateritium (strain FD-334 SS-4)</name>
    <dbReference type="NCBI Taxonomy" id="945553"/>
    <lineage>
        <taxon>Eukaryota</taxon>
        <taxon>Fungi</taxon>
        <taxon>Dikarya</taxon>
        <taxon>Basidiomycota</taxon>
        <taxon>Agaricomycotina</taxon>
        <taxon>Agaricomycetes</taxon>
        <taxon>Agaricomycetidae</taxon>
        <taxon>Agaricales</taxon>
        <taxon>Agaricineae</taxon>
        <taxon>Strophariaceae</taxon>
        <taxon>Hypholoma</taxon>
    </lineage>
</organism>
<evidence type="ECO:0000313" key="1">
    <source>
        <dbReference type="EMBL" id="KJA13668.1"/>
    </source>
</evidence>
<proteinExistence type="predicted"/>
<keyword evidence="2" id="KW-1185">Reference proteome</keyword>
<dbReference type="Proteomes" id="UP000054270">
    <property type="component" value="Unassembled WGS sequence"/>
</dbReference>
<gene>
    <name evidence="1" type="ORF">HYPSUDRAFT_49700</name>
</gene>
<dbReference type="OMA" id="YGWAWRQ"/>
<dbReference type="EMBL" id="KN817723">
    <property type="protein sequence ID" value="KJA13668.1"/>
    <property type="molecule type" value="Genomic_DNA"/>
</dbReference>